<dbReference type="EMBL" id="JALJOR010000003">
    <property type="protein sequence ID" value="KAK9819751.1"/>
    <property type="molecule type" value="Genomic_DNA"/>
</dbReference>
<name>A0AAW1QEA0_9CHLO</name>
<keyword evidence="3" id="KW-1185">Reference proteome</keyword>
<dbReference type="PROSITE" id="PS50174">
    <property type="entry name" value="G_PATCH"/>
    <property type="match status" value="1"/>
</dbReference>
<dbReference type="SMART" id="SM00443">
    <property type="entry name" value="G_patch"/>
    <property type="match status" value="1"/>
</dbReference>
<dbReference type="Pfam" id="PF01585">
    <property type="entry name" value="G-patch"/>
    <property type="match status" value="1"/>
</dbReference>
<dbReference type="GO" id="GO:0003676">
    <property type="term" value="F:nucleic acid binding"/>
    <property type="evidence" value="ECO:0007669"/>
    <property type="project" value="InterPro"/>
</dbReference>
<dbReference type="InterPro" id="IPR039146">
    <property type="entry name" value="GPANK1"/>
</dbReference>
<dbReference type="PANTHER" id="PTHR20923:SF1">
    <property type="entry name" value="G PATCH DOMAIN AND ANKYRIN REPEAT-CONTAINING PROTEIN 1"/>
    <property type="match status" value="1"/>
</dbReference>
<dbReference type="AlphaFoldDB" id="A0AAW1QEA0"/>
<protein>
    <recommendedName>
        <fullName evidence="1">G-patch domain-containing protein</fullName>
    </recommendedName>
</protein>
<comment type="caution">
    <text evidence="2">The sequence shown here is derived from an EMBL/GenBank/DDBJ whole genome shotgun (WGS) entry which is preliminary data.</text>
</comment>
<proteinExistence type="predicted"/>
<dbReference type="InterPro" id="IPR000467">
    <property type="entry name" value="G_patch_dom"/>
</dbReference>
<organism evidence="2 3">
    <name type="scientific">[Myrmecia] bisecta</name>
    <dbReference type="NCBI Taxonomy" id="41462"/>
    <lineage>
        <taxon>Eukaryota</taxon>
        <taxon>Viridiplantae</taxon>
        <taxon>Chlorophyta</taxon>
        <taxon>core chlorophytes</taxon>
        <taxon>Trebouxiophyceae</taxon>
        <taxon>Trebouxiales</taxon>
        <taxon>Trebouxiaceae</taxon>
        <taxon>Myrmecia</taxon>
    </lineage>
</organism>
<gene>
    <name evidence="2" type="ORF">WJX72_001885</name>
</gene>
<feature type="domain" description="G-patch" evidence="1">
    <location>
        <begin position="127"/>
        <end position="170"/>
    </location>
</feature>
<dbReference type="Proteomes" id="UP001489004">
    <property type="component" value="Unassembled WGS sequence"/>
</dbReference>
<evidence type="ECO:0000313" key="3">
    <source>
        <dbReference type="Proteomes" id="UP001489004"/>
    </source>
</evidence>
<dbReference type="PANTHER" id="PTHR20923">
    <property type="entry name" value="BAT4 PROTEIN-RELATED"/>
    <property type="match status" value="1"/>
</dbReference>
<sequence>MMTSVLGQSHTPPAFSLALLKDRMASFVGDASQPSRTALELPRYTKLQRQQVRALAAVFGLEPRACGRVGQTLFKTKRAGPLTAAGEAQAQRLLACSITYGRPTAQLAQEMQAAMNQRTTLTTPIAETNKGSQMLRQMGWSQGMGLGVRGQGIMEPVPVALKHNRHGLGH</sequence>
<evidence type="ECO:0000313" key="2">
    <source>
        <dbReference type="EMBL" id="KAK9819751.1"/>
    </source>
</evidence>
<reference evidence="2 3" key="1">
    <citation type="journal article" date="2024" name="Nat. Commun.">
        <title>Phylogenomics reveals the evolutionary origins of lichenization in chlorophyte algae.</title>
        <authorList>
            <person name="Puginier C."/>
            <person name="Libourel C."/>
            <person name="Otte J."/>
            <person name="Skaloud P."/>
            <person name="Haon M."/>
            <person name="Grisel S."/>
            <person name="Petersen M."/>
            <person name="Berrin J.G."/>
            <person name="Delaux P.M."/>
            <person name="Dal Grande F."/>
            <person name="Keller J."/>
        </authorList>
    </citation>
    <scope>NUCLEOTIDE SEQUENCE [LARGE SCALE GENOMIC DNA]</scope>
    <source>
        <strain evidence="2 3">SAG 2043</strain>
    </source>
</reference>
<evidence type="ECO:0000259" key="1">
    <source>
        <dbReference type="PROSITE" id="PS50174"/>
    </source>
</evidence>
<accession>A0AAW1QEA0</accession>